<sequence length="112" mass="13168">MKDIYKDTFIFKVCNELGIDIKELALILNKTNKCIENWRKDESNIPAREKQYLKLLLENNSLKNEIRRMEKHKVLLSENIDSNEFGASKIDIAVKNGVLKRLCKYKIILEEV</sequence>
<evidence type="ECO:0000313" key="3">
    <source>
        <dbReference type="Proteomes" id="UP001060012"/>
    </source>
</evidence>
<dbReference type="EMBL" id="CP100595">
    <property type="protein sequence ID" value="UTJ05417.1"/>
    <property type="molecule type" value="Genomic_DNA"/>
</dbReference>
<organism evidence="2 3">
    <name type="scientific">Arcobacter roscoffensis</name>
    <dbReference type="NCBI Taxonomy" id="2961520"/>
    <lineage>
        <taxon>Bacteria</taxon>
        <taxon>Pseudomonadati</taxon>
        <taxon>Campylobacterota</taxon>
        <taxon>Epsilonproteobacteria</taxon>
        <taxon>Campylobacterales</taxon>
        <taxon>Arcobacteraceae</taxon>
        <taxon>Arcobacter</taxon>
    </lineage>
</organism>
<gene>
    <name evidence="2" type="ORF">NJU99_09065</name>
</gene>
<name>A0ABY5DZN2_9BACT</name>
<evidence type="ECO:0008006" key="4">
    <source>
        <dbReference type="Google" id="ProtNLM"/>
    </source>
</evidence>
<dbReference type="RefSeq" id="WP_254575598.1">
    <property type="nucleotide sequence ID" value="NZ_CP100595.1"/>
</dbReference>
<evidence type="ECO:0000313" key="2">
    <source>
        <dbReference type="EMBL" id="UTJ05417.1"/>
    </source>
</evidence>
<evidence type="ECO:0000256" key="1">
    <source>
        <dbReference type="SAM" id="Coils"/>
    </source>
</evidence>
<accession>A0ABY5DZN2</accession>
<reference evidence="2" key="1">
    <citation type="submission" date="2022-07" db="EMBL/GenBank/DDBJ databases">
        <title>Arcobacter roscoffensis sp. nov., a marine bacterium isolated from coastal seawater collected from Roscoff, France.</title>
        <authorList>
            <person name="Pascual J."/>
            <person name="Lepeaux C."/>
            <person name="Methner A."/>
            <person name="Overmann J."/>
        </authorList>
    </citation>
    <scope>NUCLEOTIDE SEQUENCE</scope>
    <source>
        <strain evidence="2">ARW1-2F2</strain>
    </source>
</reference>
<dbReference type="Proteomes" id="UP001060012">
    <property type="component" value="Chromosome"/>
</dbReference>
<proteinExistence type="predicted"/>
<protein>
    <recommendedName>
        <fullName evidence="4">Transposase</fullName>
    </recommendedName>
</protein>
<feature type="coiled-coil region" evidence="1">
    <location>
        <begin position="52"/>
        <end position="79"/>
    </location>
</feature>
<keyword evidence="1" id="KW-0175">Coiled coil</keyword>
<keyword evidence="3" id="KW-1185">Reference proteome</keyword>